<dbReference type="Proteomes" id="UP000574067">
    <property type="component" value="Unassembled WGS sequence"/>
</dbReference>
<name>A0A848F7F0_9BURK</name>
<feature type="signal peptide" evidence="1">
    <location>
        <begin position="1"/>
        <end position="19"/>
    </location>
</feature>
<evidence type="ECO:0000313" key="3">
    <source>
        <dbReference type="EMBL" id="NML14180.1"/>
    </source>
</evidence>
<protein>
    <submittedName>
        <fullName evidence="3">DUF2059 domain-containing protein</fullName>
    </submittedName>
</protein>
<feature type="chain" id="PRO_5032862619" evidence="1">
    <location>
        <begin position="20"/>
        <end position="184"/>
    </location>
</feature>
<keyword evidence="1" id="KW-0732">Signal</keyword>
<feature type="domain" description="DUF2059" evidence="2">
    <location>
        <begin position="104"/>
        <end position="143"/>
    </location>
</feature>
<gene>
    <name evidence="3" type="ORF">HHL10_04180</name>
</gene>
<dbReference type="Pfam" id="PF09832">
    <property type="entry name" value="DUF2059"/>
    <property type="match status" value="1"/>
</dbReference>
<accession>A0A848F7F0</accession>
<keyword evidence="4" id="KW-1185">Reference proteome</keyword>
<dbReference type="EMBL" id="JABBFW010000002">
    <property type="protein sequence ID" value="NML14180.1"/>
    <property type="molecule type" value="Genomic_DNA"/>
</dbReference>
<reference evidence="3 4" key="1">
    <citation type="submission" date="2020-04" db="EMBL/GenBank/DDBJ databases">
        <title>Azohydromonas sp. isolated from soil.</title>
        <authorList>
            <person name="Dahal R.H."/>
        </authorList>
    </citation>
    <scope>NUCLEOTIDE SEQUENCE [LARGE SCALE GENOMIC DNA]</scope>
    <source>
        <strain evidence="3 4">G-1-1-14</strain>
    </source>
</reference>
<dbReference type="InterPro" id="IPR018637">
    <property type="entry name" value="DUF2059"/>
</dbReference>
<organism evidence="3 4">
    <name type="scientific">Azohydromonas caseinilytica</name>
    <dbReference type="NCBI Taxonomy" id="2728836"/>
    <lineage>
        <taxon>Bacteria</taxon>
        <taxon>Pseudomonadati</taxon>
        <taxon>Pseudomonadota</taxon>
        <taxon>Betaproteobacteria</taxon>
        <taxon>Burkholderiales</taxon>
        <taxon>Sphaerotilaceae</taxon>
        <taxon>Azohydromonas</taxon>
    </lineage>
</organism>
<proteinExistence type="predicted"/>
<dbReference type="AlphaFoldDB" id="A0A848F7F0"/>
<dbReference type="RefSeq" id="WP_169159087.1">
    <property type="nucleotide sequence ID" value="NZ_JABBFW010000002.1"/>
</dbReference>
<comment type="caution">
    <text evidence="3">The sequence shown here is derived from an EMBL/GenBank/DDBJ whole genome shotgun (WGS) entry which is preliminary data.</text>
</comment>
<evidence type="ECO:0000313" key="4">
    <source>
        <dbReference type="Proteomes" id="UP000574067"/>
    </source>
</evidence>
<sequence>MWKSIALAAALAVAGSAHAQTKSELVQKAVQLQLQGAEGVGRAIALQTANQLLQAVIPALQAAPADKREAAAKDIQAEVRKFHDEIEPTLRKRAAELAPSTLGAILDSRFSEDELKTIIAWMESPVSKKFEQATPEMQQALTQKLVTETKSTVDPRIKTLEGKIRKRLETAGVSLPPSASAPKK</sequence>
<evidence type="ECO:0000259" key="2">
    <source>
        <dbReference type="Pfam" id="PF09832"/>
    </source>
</evidence>
<evidence type="ECO:0000256" key="1">
    <source>
        <dbReference type="SAM" id="SignalP"/>
    </source>
</evidence>